<accession>A0A382AME6</accession>
<proteinExistence type="predicted"/>
<protein>
    <submittedName>
        <fullName evidence="1">Uncharacterized protein</fullName>
    </submittedName>
</protein>
<name>A0A382AME6_9ZZZZ</name>
<dbReference type="EMBL" id="UINC01025967">
    <property type="protein sequence ID" value="SVB02559.1"/>
    <property type="molecule type" value="Genomic_DNA"/>
</dbReference>
<organism evidence="1">
    <name type="scientific">marine metagenome</name>
    <dbReference type="NCBI Taxonomy" id="408172"/>
    <lineage>
        <taxon>unclassified sequences</taxon>
        <taxon>metagenomes</taxon>
        <taxon>ecological metagenomes</taxon>
    </lineage>
</organism>
<evidence type="ECO:0000313" key="1">
    <source>
        <dbReference type="EMBL" id="SVB02559.1"/>
    </source>
</evidence>
<gene>
    <name evidence="1" type="ORF">METZ01_LOCUS155413</name>
</gene>
<dbReference type="AlphaFoldDB" id="A0A382AME6"/>
<feature type="non-terminal residue" evidence="1">
    <location>
        <position position="181"/>
    </location>
</feature>
<sequence length="181" mass="21110">MISIGFFSLAVIPVSSVELVIDDMNEITDWTNSGGASPLKLSSTDNQKTHSFYLEKLDIKSDWARYTKKLKTGQNYSNYEKVSYSVYIPDSEVVKQISTWFGEKERWDAGFIHYQTQIKNGWNHITHNMFMFTPVDARLKTWEKIKFISFEVTTYLPTQTFEGILIRDLRLINQKDAIFQL</sequence>
<reference evidence="1" key="1">
    <citation type="submission" date="2018-05" db="EMBL/GenBank/DDBJ databases">
        <authorList>
            <person name="Lanie J.A."/>
            <person name="Ng W.-L."/>
            <person name="Kazmierczak K.M."/>
            <person name="Andrzejewski T.M."/>
            <person name="Davidsen T.M."/>
            <person name="Wayne K.J."/>
            <person name="Tettelin H."/>
            <person name="Glass J.I."/>
            <person name="Rusch D."/>
            <person name="Podicherti R."/>
            <person name="Tsui H.-C.T."/>
            <person name="Winkler M.E."/>
        </authorList>
    </citation>
    <scope>NUCLEOTIDE SEQUENCE</scope>
</reference>